<name>A0A9X4BJV6_9GAMM</name>
<evidence type="ECO:0000256" key="1">
    <source>
        <dbReference type="SAM" id="Phobius"/>
    </source>
</evidence>
<evidence type="ECO:0000259" key="4">
    <source>
        <dbReference type="Pfam" id="PF25221"/>
    </source>
</evidence>
<evidence type="ECO:0000256" key="2">
    <source>
        <dbReference type="SAM" id="SignalP"/>
    </source>
</evidence>
<feature type="transmembrane region" description="Helical" evidence="1">
    <location>
        <begin position="403"/>
        <end position="422"/>
    </location>
</feature>
<dbReference type="EMBL" id="JAOVZO020000020">
    <property type="protein sequence ID" value="MDC8015491.1"/>
    <property type="molecule type" value="Genomic_DNA"/>
</dbReference>
<keyword evidence="6" id="KW-1185">Reference proteome</keyword>
<dbReference type="InterPro" id="IPR025178">
    <property type="entry name" value="Lnb_N"/>
</dbReference>
<feature type="transmembrane region" description="Helical" evidence="1">
    <location>
        <begin position="310"/>
        <end position="333"/>
    </location>
</feature>
<dbReference type="Proteomes" id="UP001139971">
    <property type="component" value="Unassembled WGS sequence"/>
</dbReference>
<evidence type="ECO:0000313" key="6">
    <source>
        <dbReference type="Proteomes" id="UP001139971"/>
    </source>
</evidence>
<dbReference type="InterPro" id="IPR057436">
    <property type="entry name" value="5TMH_Lnb"/>
</dbReference>
<evidence type="ECO:0000313" key="5">
    <source>
        <dbReference type="EMBL" id="MDC8015491.1"/>
    </source>
</evidence>
<keyword evidence="1" id="KW-0812">Transmembrane</keyword>
<accession>A0A9X4BJV6</accession>
<comment type="caution">
    <text evidence="5">The sequence shown here is derived from an EMBL/GenBank/DDBJ whole genome shotgun (WGS) entry which is preliminary data.</text>
</comment>
<dbReference type="Pfam" id="PF13387">
    <property type="entry name" value="Lnb_N"/>
    <property type="match status" value="1"/>
</dbReference>
<feature type="domain" description="Lnb-like transmembrane" evidence="4">
    <location>
        <begin position="300"/>
        <end position="390"/>
    </location>
</feature>
<reference evidence="5" key="1">
    <citation type="submission" date="2023-02" db="EMBL/GenBank/DDBJ databases">
        <title>Tahibacter soli sp. nov. isolated from soil.</title>
        <authorList>
            <person name="Baek J.H."/>
            <person name="Lee J.K."/>
            <person name="Choi D.G."/>
            <person name="Jeon C.O."/>
        </authorList>
    </citation>
    <scope>NUCLEOTIDE SEQUENCE</scope>
    <source>
        <strain evidence="5">BL</strain>
    </source>
</reference>
<keyword evidence="1" id="KW-1133">Transmembrane helix</keyword>
<feature type="signal peptide" evidence="2">
    <location>
        <begin position="1"/>
        <end position="26"/>
    </location>
</feature>
<dbReference type="AlphaFoldDB" id="A0A9X4BJV6"/>
<feature type="transmembrane region" description="Helical" evidence="1">
    <location>
        <begin position="279"/>
        <end position="298"/>
    </location>
</feature>
<sequence length="425" mass="47260">MTRRSRLLARLAAVVLLLAAAFGATAQTARWNAGQPGEQLSISLVTFGPGKIYWERFGHNAIVVRDAASGEAVSYNYGIFDFEEDDFFWNFLRGYMMYSMAANRYEDDVAMYAHEGRWVVEQELNFSPAQRLALAAHLAWNLKPENARYRYEYFTSNCSTRVRDAFDRVLGGAIHKALVGSSRGYTYRLYADRLISPDPELMLPMDLGLGPFADKRLSFWDESFIPMSLMEHLKLVSVVDDTGASVPLIGATRRLHEADAELAADARGLFARGPYPFGFAWPAGILGAAIGLALIALAARRTNKTARYAFAILASWTAIKLSLAGLVLVGLWLGTEHISAWHNENILLLDPLLLLLVPTFWRARKADWTITPFARAVAALVVALAVFAAFAKVLPWFKQDNTVWLALLVPLHLGLAVAMRYARRG</sequence>
<dbReference type="Pfam" id="PF25221">
    <property type="entry name" value="5TMH_Lnb"/>
    <property type="match status" value="1"/>
</dbReference>
<feature type="chain" id="PRO_5040848950" evidence="2">
    <location>
        <begin position="27"/>
        <end position="425"/>
    </location>
</feature>
<feature type="domain" description="Lnb N-terminal periplasmic" evidence="3">
    <location>
        <begin position="28"/>
        <end position="177"/>
    </location>
</feature>
<protein>
    <submittedName>
        <fullName evidence="5">DUF4105 domain-containing protein</fullName>
    </submittedName>
</protein>
<keyword evidence="1" id="KW-0472">Membrane</keyword>
<evidence type="ECO:0000259" key="3">
    <source>
        <dbReference type="Pfam" id="PF13387"/>
    </source>
</evidence>
<proteinExistence type="predicted"/>
<organism evidence="5 6">
    <name type="scientific">Tahibacter soli</name>
    <dbReference type="NCBI Taxonomy" id="2983605"/>
    <lineage>
        <taxon>Bacteria</taxon>
        <taxon>Pseudomonadati</taxon>
        <taxon>Pseudomonadota</taxon>
        <taxon>Gammaproteobacteria</taxon>
        <taxon>Lysobacterales</taxon>
        <taxon>Rhodanobacteraceae</taxon>
        <taxon>Tahibacter</taxon>
    </lineage>
</organism>
<keyword evidence="2" id="KW-0732">Signal</keyword>
<feature type="transmembrane region" description="Helical" evidence="1">
    <location>
        <begin position="373"/>
        <end position="397"/>
    </location>
</feature>
<dbReference type="RefSeq" id="WP_263540680.1">
    <property type="nucleotide sequence ID" value="NZ_JAOVZO020000020.1"/>
</dbReference>
<gene>
    <name evidence="5" type="ORF">OD750_023440</name>
</gene>